<reference evidence="7 8" key="1">
    <citation type="submission" date="2024-08" db="EMBL/GenBank/DDBJ databases">
        <title>Genome mining of Saccharopolyspora cebuensis PGLac3 from Nigerian medicinal plant.</title>
        <authorList>
            <person name="Ezeobiora C.E."/>
            <person name="Igbokwe N.H."/>
            <person name="Amin D.H."/>
            <person name="Mendie U.E."/>
        </authorList>
    </citation>
    <scope>NUCLEOTIDE SEQUENCE [LARGE SCALE GENOMIC DNA]</scope>
    <source>
        <strain evidence="7 8">PGLac3</strain>
    </source>
</reference>
<keyword evidence="8" id="KW-1185">Reference proteome</keyword>
<dbReference type="PANTHER" id="PTHR30055">
    <property type="entry name" value="HTH-TYPE TRANSCRIPTIONAL REGULATOR RUTR"/>
    <property type="match status" value="1"/>
</dbReference>
<dbReference type="InterPro" id="IPR050109">
    <property type="entry name" value="HTH-type_TetR-like_transc_reg"/>
</dbReference>
<dbReference type="PRINTS" id="PR00455">
    <property type="entry name" value="HTHTETR"/>
</dbReference>
<evidence type="ECO:0000256" key="3">
    <source>
        <dbReference type="ARBA" id="ARBA00023163"/>
    </source>
</evidence>
<dbReference type="InterPro" id="IPR009057">
    <property type="entry name" value="Homeodomain-like_sf"/>
</dbReference>
<accession>A0ABV4CI81</accession>
<keyword evidence="1" id="KW-0805">Transcription regulation</keyword>
<evidence type="ECO:0000256" key="5">
    <source>
        <dbReference type="SAM" id="MobiDB-lite"/>
    </source>
</evidence>
<organism evidence="7 8">
    <name type="scientific">Saccharopolyspora cebuensis</name>
    <dbReference type="NCBI Taxonomy" id="418759"/>
    <lineage>
        <taxon>Bacteria</taxon>
        <taxon>Bacillati</taxon>
        <taxon>Actinomycetota</taxon>
        <taxon>Actinomycetes</taxon>
        <taxon>Pseudonocardiales</taxon>
        <taxon>Pseudonocardiaceae</taxon>
        <taxon>Saccharopolyspora</taxon>
    </lineage>
</organism>
<sequence>MRSDNKPTGQDGQTTRRRTFTENARRAQIIDCAIEVLCELGYGGASLSRIAEQAGVSKGVVLYHFAGKAELIEEIVRDVFARGEHYAHREWFDHLDDDAGAWVLLRTYLRSHLGYIAGHPHELQAVVEIIRSYRDDEGRHVFDSAWAAQMLAPLESICRQGQEAGEFRAFDPHVMAISVRRAIDGFMYELLAHPDLDTTAYIAEVIDLFDHATRAEDAR</sequence>
<gene>
    <name evidence="7" type="ORF">AB8O55_13690</name>
</gene>
<evidence type="ECO:0000313" key="8">
    <source>
        <dbReference type="Proteomes" id="UP001564626"/>
    </source>
</evidence>
<evidence type="ECO:0000256" key="2">
    <source>
        <dbReference type="ARBA" id="ARBA00023125"/>
    </source>
</evidence>
<dbReference type="SUPFAM" id="SSF48498">
    <property type="entry name" value="Tetracyclin repressor-like, C-terminal domain"/>
    <property type="match status" value="1"/>
</dbReference>
<protein>
    <submittedName>
        <fullName evidence="7">TetR/AcrR family transcriptional regulator</fullName>
    </submittedName>
</protein>
<dbReference type="EMBL" id="JBGEHV010000022">
    <property type="protein sequence ID" value="MEY8040454.1"/>
    <property type="molecule type" value="Genomic_DNA"/>
</dbReference>
<dbReference type="RefSeq" id="WP_345363404.1">
    <property type="nucleotide sequence ID" value="NZ_BAABII010000010.1"/>
</dbReference>
<feature type="DNA-binding region" description="H-T-H motif" evidence="4">
    <location>
        <begin position="46"/>
        <end position="65"/>
    </location>
</feature>
<evidence type="ECO:0000256" key="1">
    <source>
        <dbReference type="ARBA" id="ARBA00023015"/>
    </source>
</evidence>
<dbReference type="Proteomes" id="UP001564626">
    <property type="component" value="Unassembled WGS sequence"/>
</dbReference>
<dbReference type="PROSITE" id="PS50977">
    <property type="entry name" value="HTH_TETR_2"/>
    <property type="match status" value="1"/>
</dbReference>
<dbReference type="InterPro" id="IPR036271">
    <property type="entry name" value="Tet_transcr_reg_TetR-rel_C_sf"/>
</dbReference>
<feature type="compositionally biased region" description="Polar residues" evidence="5">
    <location>
        <begin position="1"/>
        <end position="13"/>
    </location>
</feature>
<evidence type="ECO:0000313" key="7">
    <source>
        <dbReference type="EMBL" id="MEY8040454.1"/>
    </source>
</evidence>
<dbReference type="InterPro" id="IPR001647">
    <property type="entry name" value="HTH_TetR"/>
</dbReference>
<feature type="domain" description="HTH tetR-type" evidence="6">
    <location>
        <begin position="23"/>
        <end position="83"/>
    </location>
</feature>
<dbReference type="Gene3D" id="1.10.10.60">
    <property type="entry name" value="Homeodomain-like"/>
    <property type="match status" value="1"/>
</dbReference>
<evidence type="ECO:0000256" key="4">
    <source>
        <dbReference type="PROSITE-ProRule" id="PRU00335"/>
    </source>
</evidence>
<dbReference type="Gene3D" id="1.10.357.10">
    <property type="entry name" value="Tetracycline Repressor, domain 2"/>
    <property type="match status" value="1"/>
</dbReference>
<feature type="region of interest" description="Disordered" evidence="5">
    <location>
        <begin position="1"/>
        <end position="20"/>
    </location>
</feature>
<keyword evidence="3" id="KW-0804">Transcription</keyword>
<dbReference type="SUPFAM" id="SSF46689">
    <property type="entry name" value="Homeodomain-like"/>
    <property type="match status" value="1"/>
</dbReference>
<dbReference type="Pfam" id="PF00440">
    <property type="entry name" value="TetR_N"/>
    <property type="match status" value="1"/>
</dbReference>
<dbReference type="PANTHER" id="PTHR30055:SF234">
    <property type="entry name" value="HTH-TYPE TRANSCRIPTIONAL REGULATOR BETI"/>
    <property type="match status" value="1"/>
</dbReference>
<name>A0ABV4CI81_9PSEU</name>
<proteinExistence type="predicted"/>
<keyword evidence="2 4" id="KW-0238">DNA-binding</keyword>
<comment type="caution">
    <text evidence="7">The sequence shown here is derived from an EMBL/GenBank/DDBJ whole genome shotgun (WGS) entry which is preliminary data.</text>
</comment>
<evidence type="ECO:0000259" key="6">
    <source>
        <dbReference type="PROSITE" id="PS50977"/>
    </source>
</evidence>